<sequence>MLNLNTNWPTELIKTIKQWYPVVKSNFELIQNFFNDHISGITNRHTASSITNDSAEPGESVKEVIDNARTELNAHYTGTLNKHVASTIVNDSTEEGSSIKEVIENNRTELNSHYAGDTNRHTASSITNDSLEEGGTVEEALNNNRTRFDNHVAGTLNKHNAQDVSYTGSFIGKDNVKAALDQAKSEIDTIIVNSSKDPEVALARNSAVKSKTFNTLDDRLEESEQELIDLVNNMSGYETQSGAQLKADTALSGAKAYTDQKSEQVQTELQNTINTHLSDYTNHLPHLGVTSNTDNAYSITNSKNISDGSKFSVKFNVASTGTSTLNISSDGTPRRLIKPGGADFKPKAGTYSFIRDAENFQCLGEGGDYGNVQEQHVTAGIIFGTEDGLRVGTNTNNLKSVIGTIPNFESPTQTSAMTYTGTVNNLPFAPKIVIFSFKSSDYSFYQNAVACIYPNILGVGVNIFNSGSYYLPPLTIASPSDFLTNGFKYYCKGAGTAKMTYTEVKFMAIGLGD</sequence>
<feature type="coiled-coil region" evidence="1">
    <location>
        <begin position="213"/>
        <end position="240"/>
    </location>
</feature>
<gene>
    <name evidence="2" type="ORF">L323_08635</name>
</gene>
<reference evidence="2 3" key="1">
    <citation type="journal article" date="2013" name="Genome Announc.">
        <title>Draft Genome Sequence of the Cellulolytic Bacterium Clostridium papyrosolvens C7 (ATCC 700395).</title>
        <authorList>
            <person name="Zepeda V."/>
            <person name="Dassa B."/>
            <person name="Borovok I."/>
            <person name="Lamed R."/>
            <person name="Bayer E.A."/>
            <person name="Cate J.H."/>
        </authorList>
    </citation>
    <scope>NUCLEOTIDE SEQUENCE [LARGE SCALE GENOMIC DNA]</scope>
    <source>
        <strain evidence="2 3">C7</strain>
    </source>
</reference>
<dbReference type="PATRIC" id="fig|1330534.3.peg.1717"/>
<dbReference type="OrthoDB" id="1740136at2"/>
<evidence type="ECO:0000313" key="3">
    <source>
        <dbReference type="Proteomes" id="UP000016860"/>
    </source>
</evidence>
<evidence type="ECO:0000313" key="2">
    <source>
        <dbReference type="EMBL" id="EPR12357.1"/>
    </source>
</evidence>
<protein>
    <submittedName>
        <fullName evidence="2">Uncharacterized protein</fullName>
    </submittedName>
</protein>
<dbReference type="RefSeq" id="WP_020815272.1">
    <property type="nucleotide sequence ID" value="NZ_ATAY01000028.1"/>
</dbReference>
<evidence type="ECO:0000256" key="1">
    <source>
        <dbReference type="SAM" id="Coils"/>
    </source>
</evidence>
<comment type="caution">
    <text evidence="2">The sequence shown here is derived from an EMBL/GenBank/DDBJ whole genome shotgun (WGS) entry which is preliminary data.</text>
</comment>
<organism evidence="2 3">
    <name type="scientific">Ruminiclostridium papyrosolvens C7</name>
    <dbReference type="NCBI Taxonomy" id="1330534"/>
    <lineage>
        <taxon>Bacteria</taxon>
        <taxon>Bacillati</taxon>
        <taxon>Bacillota</taxon>
        <taxon>Clostridia</taxon>
        <taxon>Eubacteriales</taxon>
        <taxon>Oscillospiraceae</taxon>
        <taxon>Ruminiclostridium</taxon>
    </lineage>
</organism>
<name>U4R264_9FIRM</name>
<keyword evidence="1" id="KW-0175">Coiled coil</keyword>
<dbReference type="STRING" id="1330534.L323_08635"/>
<accession>U4R264</accession>
<dbReference type="EMBL" id="ATAY01000028">
    <property type="protein sequence ID" value="EPR12357.1"/>
    <property type="molecule type" value="Genomic_DNA"/>
</dbReference>
<dbReference type="AlphaFoldDB" id="U4R264"/>
<dbReference type="Proteomes" id="UP000016860">
    <property type="component" value="Unassembled WGS sequence"/>
</dbReference>
<proteinExistence type="predicted"/>